<evidence type="ECO:0008006" key="4">
    <source>
        <dbReference type="Google" id="ProtNLM"/>
    </source>
</evidence>
<proteinExistence type="predicted"/>
<comment type="caution">
    <text evidence="2">The sequence shown here is derived from an EMBL/GenBank/DDBJ whole genome shotgun (WGS) entry which is preliminary data.</text>
</comment>
<reference evidence="3" key="1">
    <citation type="journal article" date="2020" name="MBio">
        <title>Horizontal gene transfer to a defensive symbiont with a reduced genome amongst a multipartite beetle microbiome.</title>
        <authorList>
            <person name="Waterworth S.C."/>
            <person name="Florez L.V."/>
            <person name="Rees E.R."/>
            <person name="Hertweck C."/>
            <person name="Kaltenpoth M."/>
            <person name="Kwan J.C."/>
        </authorList>
    </citation>
    <scope>NUCLEOTIDE SEQUENCE [LARGE SCALE GENOMIC DNA]</scope>
</reference>
<feature type="region of interest" description="Disordered" evidence="1">
    <location>
        <begin position="1"/>
        <end position="35"/>
    </location>
</feature>
<dbReference type="Pfam" id="PF14384">
    <property type="entry name" value="BrnA_antitoxin"/>
    <property type="match status" value="1"/>
</dbReference>
<sequence>MPITAKSGRKLHMPSPEEDARINAGMDDESPELGDEFFKNAKPAAEVLGADVVMALVAKRKRGRPAGAVADQKKEQVSIRLSQDVLEHFKAGGAGWQTRIDAVLREWVTTHH</sequence>
<dbReference type="InterPro" id="IPR025528">
    <property type="entry name" value="BrnA_antitoxin"/>
</dbReference>
<feature type="compositionally biased region" description="Acidic residues" evidence="1">
    <location>
        <begin position="26"/>
        <end position="35"/>
    </location>
</feature>
<evidence type="ECO:0000313" key="3">
    <source>
        <dbReference type="Proteomes" id="UP000461670"/>
    </source>
</evidence>
<dbReference type="AlphaFoldDB" id="A0A7V8FQC6"/>
<dbReference type="Proteomes" id="UP000461670">
    <property type="component" value="Unassembled WGS sequence"/>
</dbReference>
<evidence type="ECO:0000256" key="1">
    <source>
        <dbReference type="SAM" id="MobiDB-lite"/>
    </source>
</evidence>
<gene>
    <name evidence="2" type="ORF">GAK30_01137</name>
</gene>
<organism evidence="2 3">
    <name type="scientific">Paracidovorax wautersii</name>
    <dbReference type="NCBI Taxonomy" id="1177982"/>
    <lineage>
        <taxon>Bacteria</taxon>
        <taxon>Pseudomonadati</taxon>
        <taxon>Pseudomonadota</taxon>
        <taxon>Betaproteobacteria</taxon>
        <taxon>Burkholderiales</taxon>
        <taxon>Comamonadaceae</taxon>
        <taxon>Paracidovorax</taxon>
    </lineage>
</organism>
<accession>A0A7V8FQC6</accession>
<name>A0A7V8FQC6_9BURK</name>
<dbReference type="EMBL" id="WNDQ01000012">
    <property type="protein sequence ID" value="KAF1022353.1"/>
    <property type="molecule type" value="Genomic_DNA"/>
</dbReference>
<protein>
    <recommendedName>
        <fullName evidence="4">BrnA antitoxin of type II toxin-antitoxin system</fullName>
    </recommendedName>
</protein>
<evidence type="ECO:0000313" key="2">
    <source>
        <dbReference type="EMBL" id="KAF1022353.1"/>
    </source>
</evidence>